<keyword evidence="3 8" id="KW-0732">Signal</keyword>
<keyword evidence="10" id="KW-1185">Reference proteome</keyword>
<evidence type="ECO:0000313" key="9">
    <source>
        <dbReference type="EMBL" id="OAM88643.1"/>
    </source>
</evidence>
<comment type="function">
    <text evidence="1 7">Assembles around the rod to form the L-ring and probably protects the motor/basal body from shearing forces during rotation.</text>
</comment>
<sequence>MNKYNLLPLVVLALAALPAAAQSLWTAPGSREQSLVADPKAGRIGDIVTIVVAESAAQSSTQSKQTNSNSSANAAVNQFLYPSTASKFGTHNGALPGVSFSGASEFSGGGAVNNAQVITARAAVVVTDVLPNGNLVIAGARRITFSGETQHIILHGVVRRDDISSTNTVLSSNVADTNLEFISEGALTDAQKRGWLSRIYEKLRPF</sequence>
<feature type="chain" id="PRO_5008088777" description="Flagellar L-ring protein" evidence="8">
    <location>
        <begin position="22"/>
        <end position="206"/>
    </location>
</feature>
<evidence type="ECO:0000256" key="2">
    <source>
        <dbReference type="ARBA" id="ARBA00006929"/>
    </source>
</evidence>
<proteinExistence type="inferred from homology"/>
<dbReference type="PRINTS" id="PR01008">
    <property type="entry name" value="FLGLRINGFLGH"/>
</dbReference>
<accession>A0A178IF50</accession>
<name>A0A178IF50_9BACT</name>
<dbReference type="OrthoDB" id="9789227at2"/>
<feature type="signal peptide" evidence="8">
    <location>
        <begin position="1"/>
        <end position="21"/>
    </location>
</feature>
<keyword evidence="9" id="KW-0966">Cell projection</keyword>
<keyword evidence="4 7" id="KW-0472">Membrane</keyword>
<evidence type="ECO:0000256" key="6">
    <source>
        <dbReference type="ARBA" id="ARBA00023237"/>
    </source>
</evidence>
<evidence type="ECO:0000256" key="5">
    <source>
        <dbReference type="ARBA" id="ARBA00023143"/>
    </source>
</evidence>
<organism evidence="9 10">
    <name type="scientific">Termitidicoccus mucosus</name>
    <dbReference type="NCBI Taxonomy" id="1184151"/>
    <lineage>
        <taxon>Bacteria</taxon>
        <taxon>Pseudomonadati</taxon>
        <taxon>Verrucomicrobiota</taxon>
        <taxon>Opitutia</taxon>
        <taxon>Opitutales</taxon>
        <taxon>Opitutaceae</taxon>
        <taxon>Termitidicoccus</taxon>
    </lineage>
</organism>
<dbReference type="Pfam" id="PF02107">
    <property type="entry name" value="FlgH"/>
    <property type="match status" value="1"/>
</dbReference>
<dbReference type="InterPro" id="IPR000527">
    <property type="entry name" value="Flag_Lring"/>
</dbReference>
<evidence type="ECO:0000313" key="10">
    <source>
        <dbReference type="Proteomes" id="UP000078486"/>
    </source>
</evidence>
<keyword evidence="9" id="KW-0282">Flagellum</keyword>
<comment type="subcellular location">
    <subcellularLocation>
        <location evidence="7">Cell outer membrane</location>
    </subcellularLocation>
    <subcellularLocation>
        <location evidence="7">Bacterial flagellum basal body</location>
    </subcellularLocation>
</comment>
<dbReference type="GO" id="GO:0009427">
    <property type="term" value="C:bacterial-type flagellum basal body, distal rod, L ring"/>
    <property type="evidence" value="ECO:0007669"/>
    <property type="project" value="InterPro"/>
</dbReference>
<dbReference type="GO" id="GO:0071973">
    <property type="term" value="P:bacterial-type flagellum-dependent cell motility"/>
    <property type="evidence" value="ECO:0007669"/>
    <property type="project" value="InterPro"/>
</dbReference>
<evidence type="ECO:0000256" key="4">
    <source>
        <dbReference type="ARBA" id="ARBA00023136"/>
    </source>
</evidence>
<dbReference type="PANTHER" id="PTHR34933">
    <property type="entry name" value="FLAGELLAR L-RING PROTEIN"/>
    <property type="match status" value="1"/>
</dbReference>
<evidence type="ECO:0000256" key="1">
    <source>
        <dbReference type="ARBA" id="ARBA00002591"/>
    </source>
</evidence>
<comment type="similarity">
    <text evidence="2 7">Belongs to the FlgH family.</text>
</comment>
<keyword evidence="6 7" id="KW-0998">Cell outer membrane</keyword>
<keyword evidence="5 7" id="KW-0975">Bacterial flagellum</keyword>
<dbReference type="Proteomes" id="UP000078486">
    <property type="component" value="Unassembled WGS sequence"/>
</dbReference>
<comment type="caution">
    <text evidence="9">The sequence shown here is derived from an EMBL/GenBank/DDBJ whole genome shotgun (WGS) entry which is preliminary data.</text>
</comment>
<protein>
    <recommendedName>
        <fullName evidence="7">Flagellar L-ring protein</fullName>
    </recommendedName>
    <alternativeName>
        <fullName evidence="7">Basal body L-ring protein</fullName>
    </alternativeName>
</protein>
<reference evidence="9 10" key="1">
    <citation type="submission" date="2016-01" db="EMBL/GenBank/DDBJ databases">
        <title>High potential of lignocellulose degradation of a new Verrucomicrobia species.</title>
        <authorList>
            <person name="Wang Y."/>
            <person name="Shi Y."/>
            <person name="Qiu Z."/>
            <person name="Liu S."/>
            <person name="Yang H."/>
        </authorList>
    </citation>
    <scope>NUCLEOTIDE SEQUENCE [LARGE SCALE GENOMIC DNA]</scope>
    <source>
        <strain evidence="9 10">TSB47</strain>
    </source>
</reference>
<evidence type="ECO:0000256" key="3">
    <source>
        <dbReference type="ARBA" id="ARBA00022729"/>
    </source>
</evidence>
<gene>
    <name evidence="7" type="primary">flgH</name>
    <name evidence="9" type="ORF">AW736_16400</name>
</gene>
<dbReference type="GO" id="GO:0003774">
    <property type="term" value="F:cytoskeletal motor activity"/>
    <property type="evidence" value="ECO:0007669"/>
    <property type="project" value="InterPro"/>
</dbReference>
<dbReference type="RefSeq" id="WP_068771377.1">
    <property type="nucleotide sequence ID" value="NZ_CP109796.1"/>
</dbReference>
<dbReference type="STRING" id="1184151.AW736_16400"/>
<keyword evidence="9" id="KW-0969">Cilium</keyword>
<comment type="subunit">
    <text evidence="7">The basal body constitutes a major portion of the flagellar organelle and consists of four rings (L,P,S, and M) mounted on a central rod.</text>
</comment>
<evidence type="ECO:0000256" key="7">
    <source>
        <dbReference type="HAMAP-Rule" id="MF_00415"/>
    </source>
</evidence>
<dbReference type="GO" id="GO:0009279">
    <property type="term" value="C:cell outer membrane"/>
    <property type="evidence" value="ECO:0007669"/>
    <property type="project" value="UniProtKB-SubCell"/>
</dbReference>
<dbReference type="PANTHER" id="PTHR34933:SF1">
    <property type="entry name" value="FLAGELLAR L-RING PROTEIN"/>
    <property type="match status" value="1"/>
</dbReference>
<dbReference type="AlphaFoldDB" id="A0A178IF50"/>
<dbReference type="HAMAP" id="MF_00415">
    <property type="entry name" value="FlgH"/>
    <property type="match status" value="1"/>
</dbReference>
<dbReference type="EMBL" id="LRRQ01000126">
    <property type="protein sequence ID" value="OAM88643.1"/>
    <property type="molecule type" value="Genomic_DNA"/>
</dbReference>
<evidence type="ECO:0000256" key="8">
    <source>
        <dbReference type="SAM" id="SignalP"/>
    </source>
</evidence>